<evidence type="ECO:0000256" key="3">
    <source>
        <dbReference type="ARBA" id="ARBA00022777"/>
    </source>
</evidence>
<evidence type="ECO:0000256" key="2">
    <source>
        <dbReference type="ARBA" id="ARBA00022741"/>
    </source>
</evidence>
<sequence length="310" mass="33372">MHDLSGHAPDIVGHRFVHGGEIVDAARLVDATERARLDSVIDLAPLHLPGNLMGLDLCRQHFAVPQIACFDTAFHTTMPELAKRLPISQALGLRRFGFHGLNYAYVASRLEAELGDVAHGKVIIAHLGSGASLCLLEDLKSMDTTMGYTPAGGITMGTRSGDMDPGVMLELAKRYTVDELSDMVYHHMGLLALSNGISSEMSDLLASDSPQAKFAVDYFSRQVRATIGSLAAKAGGVDALVFTGGIGEHAAVIREQICTPLDFLGFVLDVSTNKTNSIRIEHHGSKPILVIPADEEAMIHRLCLTFNPLH</sequence>
<dbReference type="PANTHER" id="PTHR21060">
    <property type="entry name" value="ACETATE KINASE"/>
    <property type="match status" value="1"/>
</dbReference>
<dbReference type="AlphaFoldDB" id="A0A1J5RA65"/>
<dbReference type="Pfam" id="PF00871">
    <property type="entry name" value="Acetate_kinase"/>
    <property type="match status" value="1"/>
</dbReference>
<dbReference type="GO" id="GO:0008980">
    <property type="term" value="F:propionate kinase activity"/>
    <property type="evidence" value="ECO:0007669"/>
    <property type="project" value="UniProtKB-EC"/>
</dbReference>
<dbReference type="HAMAP" id="MF_00020">
    <property type="entry name" value="Acetate_kinase"/>
    <property type="match status" value="1"/>
</dbReference>
<dbReference type="InterPro" id="IPR043129">
    <property type="entry name" value="ATPase_NBD"/>
</dbReference>
<dbReference type="GO" id="GO:0006083">
    <property type="term" value="P:acetate metabolic process"/>
    <property type="evidence" value="ECO:0007669"/>
    <property type="project" value="TreeGrafter"/>
</dbReference>
<dbReference type="PANTHER" id="PTHR21060:SF15">
    <property type="entry name" value="ACETATE KINASE-RELATED"/>
    <property type="match status" value="1"/>
</dbReference>
<dbReference type="GO" id="GO:0005524">
    <property type="term" value="F:ATP binding"/>
    <property type="evidence" value="ECO:0007669"/>
    <property type="project" value="UniProtKB-KW"/>
</dbReference>
<dbReference type="Gene3D" id="3.30.420.40">
    <property type="match status" value="2"/>
</dbReference>
<accession>A0A1J5RA65</accession>
<comment type="caution">
    <text evidence="5">The sequence shown here is derived from an EMBL/GenBank/DDBJ whole genome shotgun (WGS) entry which is preliminary data.</text>
</comment>
<dbReference type="GO" id="GO:0008776">
    <property type="term" value="F:acetate kinase activity"/>
    <property type="evidence" value="ECO:0007669"/>
    <property type="project" value="TreeGrafter"/>
</dbReference>
<dbReference type="EC" id="2.7.2.15" evidence="5"/>
<reference evidence="5" key="1">
    <citation type="submission" date="2016-10" db="EMBL/GenBank/DDBJ databases">
        <title>Sequence of Gallionella enrichment culture.</title>
        <authorList>
            <person name="Poehlein A."/>
            <person name="Muehling M."/>
            <person name="Daniel R."/>
        </authorList>
    </citation>
    <scope>NUCLEOTIDE SEQUENCE</scope>
</reference>
<keyword evidence="2" id="KW-0547">Nucleotide-binding</keyword>
<gene>
    <name evidence="5" type="primary">pduW_2</name>
    <name evidence="5" type="ORF">GALL_331170</name>
</gene>
<keyword evidence="3 5" id="KW-0418">Kinase</keyword>
<evidence type="ECO:0000256" key="1">
    <source>
        <dbReference type="ARBA" id="ARBA00022679"/>
    </source>
</evidence>
<dbReference type="InterPro" id="IPR000890">
    <property type="entry name" value="Aliphatic_acid_kin_short-chain"/>
</dbReference>
<evidence type="ECO:0000256" key="4">
    <source>
        <dbReference type="ARBA" id="ARBA00022840"/>
    </source>
</evidence>
<dbReference type="EMBL" id="MLJW01000572">
    <property type="protein sequence ID" value="OIQ85045.1"/>
    <property type="molecule type" value="Genomic_DNA"/>
</dbReference>
<organism evidence="5">
    <name type="scientific">mine drainage metagenome</name>
    <dbReference type="NCBI Taxonomy" id="410659"/>
    <lineage>
        <taxon>unclassified sequences</taxon>
        <taxon>metagenomes</taxon>
        <taxon>ecological metagenomes</taxon>
    </lineage>
</organism>
<keyword evidence="4" id="KW-0067">ATP-binding</keyword>
<dbReference type="InterPro" id="IPR004372">
    <property type="entry name" value="Ac/propionate_kinase"/>
</dbReference>
<dbReference type="SUPFAM" id="SSF53067">
    <property type="entry name" value="Actin-like ATPase domain"/>
    <property type="match status" value="2"/>
</dbReference>
<proteinExistence type="inferred from homology"/>
<protein>
    <submittedName>
        <fullName evidence="5">Putative propionate kinase</fullName>
        <ecNumber evidence="5">2.7.2.15</ecNumber>
    </submittedName>
</protein>
<evidence type="ECO:0000313" key="5">
    <source>
        <dbReference type="EMBL" id="OIQ85045.1"/>
    </source>
</evidence>
<dbReference type="PRINTS" id="PR00471">
    <property type="entry name" value="ACETATEKNASE"/>
</dbReference>
<keyword evidence="1 5" id="KW-0808">Transferase</keyword>
<name>A0A1J5RA65_9ZZZZ</name>